<proteinExistence type="inferred from homology"/>
<feature type="transmembrane region" description="Helical" evidence="11">
    <location>
        <begin position="219"/>
        <end position="240"/>
    </location>
</feature>
<reference evidence="13" key="2">
    <citation type="journal article" date="2023" name="Science">
        <title>Genomic signatures of disease resistance in endangered staghorn corals.</title>
        <authorList>
            <person name="Vollmer S.V."/>
            <person name="Selwyn J.D."/>
            <person name="Despard B.A."/>
            <person name="Roesel C.L."/>
        </authorList>
    </citation>
    <scope>NUCLEOTIDE SEQUENCE</scope>
    <source>
        <strain evidence="13">K2</strain>
    </source>
</reference>
<evidence type="ECO:0000256" key="5">
    <source>
        <dbReference type="ARBA" id="ARBA00023040"/>
    </source>
</evidence>
<keyword evidence="3 10" id="KW-0812">Transmembrane</keyword>
<evidence type="ECO:0000256" key="1">
    <source>
        <dbReference type="ARBA" id="ARBA00004651"/>
    </source>
</evidence>
<feature type="transmembrane region" description="Helical" evidence="11">
    <location>
        <begin position="95"/>
        <end position="115"/>
    </location>
</feature>
<dbReference type="PRINTS" id="PR00237">
    <property type="entry name" value="GPCRRHODOPSN"/>
</dbReference>
<protein>
    <submittedName>
        <fullName evidence="13">Adenosine receptor A2b</fullName>
    </submittedName>
</protein>
<feature type="transmembrane region" description="Helical" evidence="11">
    <location>
        <begin position="163"/>
        <end position="186"/>
    </location>
</feature>
<dbReference type="EMBL" id="JARQWQ010000020">
    <property type="protein sequence ID" value="KAK2565108.1"/>
    <property type="molecule type" value="Genomic_DNA"/>
</dbReference>
<organism evidence="13 14">
    <name type="scientific">Acropora cervicornis</name>
    <name type="common">Staghorn coral</name>
    <dbReference type="NCBI Taxonomy" id="6130"/>
    <lineage>
        <taxon>Eukaryota</taxon>
        <taxon>Metazoa</taxon>
        <taxon>Cnidaria</taxon>
        <taxon>Anthozoa</taxon>
        <taxon>Hexacorallia</taxon>
        <taxon>Scleractinia</taxon>
        <taxon>Astrocoeniina</taxon>
        <taxon>Acroporidae</taxon>
        <taxon>Acropora</taxon>
    </lineage>
</organism>
<keyword evidence="14" id="KW-1185">Reference proteome</keyword>
<evidence type="ECO:0000313" key="14">
    <source>
        <dbReference type="Proteomes" id="UP001249851"/>
    </source>
</evidence>
<comment type="caution">
    <text evidence="13">The sequence shown here is derived from an EMBL/GenBank/DDBJ whole genome shotgun (WGS) entry which is preliminary data.</text>
</comment>
<evidence type="ECO:0000313" key="13">
    <source>
        <dbReference type="EMBL" id="KAK2565108.1"/>
    </source>
</evidence>
<keyword evidence="8" id="KW-0325">Glycoprotein</keyword>
<feature type="domain" description="G-protein coupled receptors family 1 profile" evidence="12">
    <location>
        <begin position="35"/>
        <end position="273"/>
    </location>
</feature>
<dbReference type="PROSITE" id="PS50262">
    <property type="entry name" value="G_PROTEIN_RECEP_F1_2"/>
    <property type="match status" value="1"/>
</dbReference>
<sequence length="319" mass="36198">MTFGANLCDDVWAPFATSVTTACVSAILCVVTAPGNLLICWAIIKDPNGDLKSSFNYLILNLAIADCFIGVVTEPVFVWYHSSEAIKYEVLELRWLVYMSYFVTSTASILSIVALSTDRYLALTSTTIRRISSKKAAIVSIAIWFFSGGLPFLYFVVGFYTLAFIYANIAIIMTTVLLAFYFIRIVQRLTAHEKLMRAVLRRGDQRKGLSMEKKATKSFFRILFFFFVCSFPSCVMIYVINLCETCSCDIIHWFRDLQYLSVLVNSACNQFLYAWRMRSFRRAFSRIHPILGLQKRSAVANSSSGTDSKHCLQDGFEMK</sequence>
<name>A0AAD9QPJ1_ACRCE</name>
<evidence type="ECO:0000256" key="3">
    <source>
        <dbReference type="ARBA" id="ARBA00022692"/>
    </source>
</evidence>
<evidence type="ECO:0000259" key="12">
    <source>
        <dbReference type="PROSITE" id="PS50262"/>
    </source>
</evidence>
<dbReference type="AlphaFoldDB" id="A0AAD9QPJ1"/>
<dbReference type="CDD" id="cd00637">
    <property type="entry name" value="7tm_classA_rhodopsin-like"/>
    <property type="match status" value="1"/>
</dbReference>
<dbReference type="InterPro" id="IPR017452">
    <property type="entry name" value="GPCR_Rhodpsn_7TM"/>
</dbReference>
<dbReference type="GO" id="GO:0005886">
    <property type="term" value="C:plasma membrane"/>
    <property type="evidence" value="ECO:0007669"/>
    <property type="project" value="UniProtKB-SubCell"/>
</dbReference>
<dbReference type="PROSITE" id="PS00237">
    <property type="entry name" value="G_PROTEIN_RECEP_F1_1"/>
    <property type="match status" value="1"/>
</dbReference>
<feature type="transmembrane region" description="Helical" evidence="11">
    <location>
        <begin position="136"/>
        <end position="157"/>
    </location>
</feature>
<keyword evidence="5 10" id="KW-0297">G-protein coupled receptor</keyword>
<dbReference type="SUPFAM" id="SSF81321">
    <property type="entry name" value="Family A G protein-coupled receptor-like"/>
    <property type="match status" value="1"/>
</dbReference>
<keyword evidence="6 11" id="KW-0472">Membrane</keyword>
<dbReference type="PANTHER" id="PTHR24246:SF27">
    <property type="entry name" value="ADENOSINE RECEPTOR, ISOFORM A"/>
    <property type="match status" value="1"/>
</dbReference>
<dbReference type="Gene3D" id="1.20.1070.10">
    <property type="entry name" value="Rhodopsin 7-helix transmembrane proteins"/>
    <property type="match status" value="1"/>
</dbReference>
<evidence type="ECO:0000256" key="4">
    <source>
        <dbReference type="ARBA" id="ARBA00022989"/>
    </source>
</evidence>
<comment type="similarity">
    <text evidence="10">Belongs to the G-protein coupled receptor 1 family.</text>
</comment>
<keyword evidence="9 10" id="KW-0807">Transducer</keyword>
<gene>
    <name evidence="13" type="ORF">P5673_011021</name>
</gene>
<keyword evidence="4 11" id="KW-1133">Transmembrane helix</keyword>
<dbReference type="GO" id="GO:0004930">
    <property type="term" value="F:G protein-coupled receptor activity"/>
    <property type="evidence" value="ECO:0007669"/>
    <property type="project" value="UniProtKB-KW"/>
</dbReference>
<accession>A0AAD9QPJ1</accession>
<evidence type="ECO:0000256" key="2">
    <source>
        <dbReference type="ARBA" id="ARBA00022475"/>
    </source>
</evidence>
<comment type="subcellular location">
    <subcellularLocation>
        <location evidence="1">Cell membrane</location>
        <topology evidence="1">Multi-pass membrane protein</topology>
    </subcellularLocation>
</comment>
<evidence type="ECO:0000256" key="7">
    <source>
        <dbReference type="ARBA" id="ARBA00023170"/>
    </source>
</evidence>
<dbReference type="Pfam" id="PF00001">
    <property type="entry name" value="7tm_1"/>
    <property type="match status" value="1"/>
</dbReference>
<evidence type="ECO:0000256" key="6">
    <source>
        <dbReference type="ARBA" id="ARBA00023136"/>
    </source>
</evidence>
<evidence type="ECO:0000256" key="10">
    <source>
        <dbReference type="RuleBase" id="RU000688"/>
    </source>
</evidence>
<evidence type="ECO:0000256" key="11">
    <source>
        <dbReference type="SAM" id="Phobius"/>
    </source>
</evidence>
<evidence type="ECO:0000256" key="9">
    <source>
        <dbReference type="ARBA" id="ARBA00023224"/>
    </source>
</evidence>
<dbReference type="Proteomes" id="UP001249851">
    <property type="component" value="Unassembled WGS sequence"/>
</dbReference>
<dbReference type="PANTHER" id="PTHR24246">
    <property type="entry name" value="OLFACTORY RECEPTOR AND ADENOSINE RECEPTOR"/>
    <property type="match status" value="1"/>
</dbReference>
<keyword evidence="7 10" id="KW-0675">Receptor</keyword>
<reference evidence="13" key="1">
    <citation type="journal article" date="2023" name="G3 (Bethesda)">
        <title>Whole genome assembly and annotation of the endangered Caribbean coral Acropora cervicornis.</title>
        <authorList>
            <person name="Selwyn J.D."/>
            <person name="Vollmer S.V."/>
        </authorList>
    </citation>
    <scope>NUCLEOTIDE SEQUENCE</scope>
    <source>
        <strain evidence="13">K2</strain>
    </source>
</reference>
<evidence type="ECO:0000256" key="8">
    <source>
        <dbReference type="ARBA" id="ARBA00023180"/>
    </source>
</evidence>
<feature type="transmembrane region" description="Helical" evidence="11">
    <location>
        <begin position="12"/>
        <end position="43"/>
    </location>
</feature>
<dbReference type="InterPro" id="IPR000276">
    <property type="entry name" value="GPCR_Rhodpsn"/>
</dbReference>
<feature type="transmembrane region" description="Helical" evidence="11">
    <location>
        <begin position="55"/>
        <end position="80"/>
    </location>
</feature>
<keyword evidence="2" id="KW-1003">Cell membrane</keyword>